<feature type="domain" description="FAD dependent oxidoreductase" evidence="5">
    <location>
        <begin position="3"/>
        <end position="351"/>
    </location>
</feature>
<accession>A0ABW0THT3</accession>
<dbReference type="PANTHER" id="PTHR13847">
    <property type="entry name" value="SARCOSINE DEHYDROGENASE-RELATED"/>
    <property type="match status" value="1"/>
</dbReference>
<dbReference type="Gene3D" id="3.50.50.60">
    <property type="entry name" value="FAD/NAD(P)-binding domain"/>
    <property type="match status" value="1"/>
</dbReference>
<dbReference type="Proteomes" id="UP001596109">
    <property type="component" value="Unassembled WGS sequence"/>
</dbReference>
<dbReference type="Gene3D" id="3.30.9.10">
    <property type="entry name" value="D-Amino Acid Oxidase, subunit A, domain 2"/>
    <property type="match status" value="1"/>
</dbReference>
<gene>
    <name evidence="6" type="ORF">ACFPRA_05475</name>
</gene>
<reference evidence="7" key="1">
    <citation type="journal article" date="2019" name="Int. J. Syst. Evol. Microbiol.">
        <title>The Global Catalogue of Microorganisms (GCM) 10K type strain sequencing project: providing services to taxonomists for standard genome sequencing and annotation.</title>
        <authorList>
            <consortium name="The Broad Institute Genomics Platform"/>
            <consortium name="The Broad Institute Genome Sequencing Center for Infectious Disease"/>
            <person name="Wu L."/>
            <person name="Ma J."/>
        </authorList>
    </citation>
    <scope>NUCLEOTIDE SEQUENCE [LARGE SCALE GENOMIC DNA]</scope>
    <source>
        <strain evidence="7">CGMCC 4.1434</strain>
    </source>
</reference>
<dbReference type="SUPFAM" id="SSF54373">
    <property type="entry name" value="FAD-linked reductases, C-terminal domain"/>
    <property type="match status" value="1"/>
</dbReference>
<dbReference type="PANTHER" id="PTHR13847:SF286">
    <property type="entry name" value="D-AMINO ACID DEHYDROGENASE"/>
    <property type="match status" value="1"/>
</dbReference>
<protein>
    <submittedName>
        <fullName evidence="6">NAD(P)/FAD-dependent oxidoreductase</fullName>
        <ecNumber evidence="6">1.-.-.-</ecNumber>
    </submittedName>
</protein>
<dbReference type="EMBL" id="JBHSNO010000005">
    <property type="protein sequence ID" value="MFC5588323.1"/>
    <property type="molecule type" value="Genomic_DNA"/>
</dbReference>
<evidence type="ECO:0000313" key="6">
    <source>
        <dbReference type="EMBL" id="MFC5588323.1"/>
    </source>
</evidence>
<organism evidence="6 7">
    <name type="scientific">Sporosarcina soli</name>
    <dbReference type="NCBI Taxonomy" id="334736"/>
    <lineage>
        <taxon>Bacteria</taxon>
        <taxon>Bacillati</taxon>
        <taxon>Bacillota</taxon>
        <taxon>Bacilli</taxon>
        <taxon>Bacillales</taxon>
        <taxon>Caryophanaceae</taxon>
        <taxon>Sporosarcina</taxon>
    </lineage>
</organism>
<keyword evidence="7" id="KW-1185">Reference proteome</keyword>
<dbReference type="EC" id="1.-.-.-" evidence="6"/>
<dbReference type="Pfam" id="PF01266">
    <property type="entry name" value="DAO"/>
    <property type="match status" value="1"/>
</dbReference>
<evidence type="ECO:0000256" key="2">
    <source>
        <dbReference type="ARBA" id="ARBA00009410"/>
    </source>
</evidence>
<comment type="caution">
    <text evidence="6">The sequence shown here is derived from an EMBL/GenBank/DDBJ whole genome shotgun (WGS) entry which is preliminary data.</text>
</comment>
<proteinExistence type="inferred from homology"/>
<dbReference type="RefSeq" id="WP_381431528.1">
    <property type="nucleotide sequence ID" value="NZ_JBHSNO010000005.1"/>
</dbReference>
<keyword evidence="4 6" id="KW-0560">Oxidoreductase</keyword>
<name>A0ABW0THT3_9BACL</name>
<evidence type="ECO:0000313" key="7">
    <source>
        <dbReference type="Proteomes" id="UP001596109"/>
    </source>
</evidence>
<dbReference type="SUPFAM" id="SSF51905">
    <property type="entry name" value="FAD/NAD(P)-binding domain"/>
    <property type="match status" value="1"/>
</dbReference>
<evidence type="ECO:0000259" key="5">
    <source>
        <dbReference type="Pfam" id="PF01266"/>
    </source>
</evidence>
<dbReference type="GO" id="GO:0016491">
    <property type="term" value="F:oxidoreductase activity"/>
    <property type="evidence" value="ECO:0007669"/>
    <property type="project" value="UniProtKB-KW"/>
</dbReference>
<comment type="cofactor">
    <cofactor evidence="1">
        <name>FAD</name>
        <dbReference type="ChEBI" id="CHEBI:57692"/>
    </cofactor>
</comment>
<dbReference type="InterPro" id="IPR036188">
    <property type="entry name" value="FAD/NAD-bd_sf"/>
</dbReference>
<comment type="similarity">
    <text evidence="2">Belongs to the DadA oxidoreductase family.</text>
</comment>
<keyword evidence="3" id="KW-0285">Flavoprotein</keyword>
<evidence type="ECO:0000256" key="3">
    <source>
        <dbReference type="ARBA" id="ARBA00022630"/>
    </source>
</evidence>
<dbReference type="InterPro" id="IPR006076">
    <property type="entry name" value="FAD-dep_OxRdtase"/>
</dbReference>
<sequence length="379" mass="40314">MKKIIVIGAGILGASTAYHLAKAGADVTVVDRKDPGQATDAAAGIICPWLSQRRNKAWYALAKNGAAYYPSLIRQLEEDGEVETGYRPVGAISLHTDIVKLGKMEERAMKRREDAPEMGDICQLDTEKTVALFPPLSPDYAAVHVSGAARVNGRALRDALIHAAKKYGATFIHGSAKLLAAQTAITGVLVEGQSYHADKVILAAGAWAPELLAPLGIDLQVTAQKAQIVHLRLEEAETGAWPVVMPPTDQYILAFENGKMVIGATHEDDQPFDQRLTAGGLHEVLDKALTVAPGLAASTFSEARVGYRPFTPGFLPIIGAMPGMEGLILANGLGASGLTVGPFLGKQLAKLAMGEPVDIQLEWYDVANAINVGKRRAEE</sequence>
<evidence type="ECO:0000256" key="1">
    <source>
        <dbReference type="ARBA" id="ARBA00001974"/>
    </source>
</evidence>
<evidence type="ECO:0000256" key="4">
    <source>
        <dbReference type="ARBA" id="ARBA00023002"/>
    </source>
</evidence>